<organism evidence="2 3">
    <name type="scientific">Venturia inaequalis</name>
    <name type="common">Apple scab fungus</name>
    <dbReference type="NCBI Taxonomy" id="5025"/>
    <lineage>
        <taxon>Eukaryota</taxon>
        <taxon>Fungi</taxon>
        <taxon>Dikarya</taxon>
        <taxon>Ascomycota</taxon>
        <taxon>Pezizomycotina</taxon>
        <taxon>Dothideomycetes</taxon>
        <taxon>Pleosporomycetidae</taxon>
        <taxon>Venturiales</taxon>
        <taxon>Venturiaceae</taxon>
        <taxon>Venturia</taxon>
    </lineage>
</organism>
<accession>A0A8H3U455</accession>
<dbReference type="AlphaFoldDB" id="A0A8H3U455"/>
<protein>
    <submittedName>
        <fullName evidence="2">Uncharacterized protein</fullName>
    </submittedName>
</protein>
<name>A0A8H3U455_VENIN</name>
<feature type="region of interest" description="Disordered" evidence="1">
    <location>
        <begin position="15"/>
        <end position="41"/>
    </location>
</feature>
<dbReference type="EMBL" id="WNWR01001516">
    <property type="protein sequence ID" value="KAE9962900.1"/>
    <property type="molecule type" value="Genomic_DNA"/>
</dbReference>
<feature type="compositionally biased region" description="Basic and acidic residues" evidence="1">
    <location>
        <begin position="15"/>
        <end position="29"/>
    </location>
</feature>
<proteinExistence type="predicted"/>
<evidence type="ECO:0000313" key="3">
    <source>
        <dbReference type="Proteomes" id="UP000490939"/>
    </source>
</evidence>
<sequence length="77" mass="8791">RSVTGIGYNSKIEKDLADKNKETDNKSEDSNEESIIDEEEDSYEDVALEIISSKEKKELLATKKAYEVESLKLTLYE</sequence>
<dbReference type="Proteomes" id="UP000490939">
    <property type="component" value="Unassembled WGS sequence"/>
</dbReference>
<feature type="non-terminal residue" evidence="2">
    <location>
        <position position="77"/>
    </location>
</feature>
<evidence type="ECO:0000256" key="1">
    <source>
        <dbReference type="SAM" id="MobiDB-lite"/>
    </source>
</evidence>
<evidence type="ECO:0000313" key="2">
    <source>
        <dbReference type="EMBL" id="KAE9962900.1"/>
    </source>
</evidence>
<gene>
    <name evidence="2" type="ORF">EG327_001836</name>
</gene>
<reference evidence="2 3" key="1">
    <citation type="submission" date="2019-07" db="EMBL/GenBank/DDBJ databases">
        <title>Venturia inaequalis Genome Resource.</title>
        <authorList>
            <person name="Lichtner F.J."/>
        </authorList>
    </citation>
    <scope>NUCLEOTIDE SEQUENCE [LARGE SCALE GENOMIC DNA]</scope>
    <source>
        <strain evidence="2 3">DMI_063113</strain>
    </source>
</reference>
<keyword evidence="3" id="KW-1185">Reference proteome</keyword>
<comment type="caution">
    <text evidence="2">The sequence shown here is derived from an EMBL/GenBank/DDBJ whole genome shotgun (WGS) entry which is preliminary data.</text>
</comment>
<feature type="compositionally biased region" description="Acidic residues" evidence="1">
    <location>
        <begin position="30"/>
        <end position="41"/>
    </location>
</feature>